<proteinExistence type="predicted"/>
<dbReference type="Proteomes" id="UP000324091">
    <property type="component" value="Chromosome 5"/>
</dbReference>
<accession>A0A5C6MY78</accession>
<protein>
    <submittedName>
        <fullName evidence="2">Uncharacterized protein</fullName>
    </submittedName>
</protein>
<evidence type="ECO:0000256" key="1">
    <source>
        <dbReference type="SAM" id="MobiDB-lite"/>
    </source>
</evidence>
<feature type="non-terminal residue" evidence="2">
    <location>
        <position position="1"/>
    </location>
</feature>
<feature type="compositionally biased region" description="Basic and acidic residues" evidence="1">
    <location>
        <begin position="45"/>
        <end position="55"/>
    </location>
</feature>
<gene>
    <name evidence="2" type="ORF">D4764_05G0001060</name>
</gene>
<feature type="region of interest" description="Disordered" evidence="1">
    <location>
        <begin position="88"/>
        <end position="108"/>
    </location>
</feature>
<feature type="region of interest" description="Disordered" evidence="1">
    <location>
        <begin position="36"/>
        <end position="55"/>
    </location>
</feature>
<keyword evidence="3" id="KW-1185">Reference proteome</keyword>
<dbReference type="AlphaFoldDB" id="A0A5C6MY78"/>
<sequence length="108" mass="11469">ATPPPPSHQCSLPTSTHLPLGQTTSSGCLVAAKHRSPTVASNAAQERREFDGQTADERRLIVLIGSSRPCSACLGLGEVKRCYCSEVSNPTRNKEDGRNAQRSPISAP</sequence>
<evidence type="ECO:0000313" key="2">
    <source>
        <dbReference type="EMBL" id="TWW60016.1"/>
    </source>
</evidence>
<reference evidence="2 3" key="1">
    <citation type="submission" date="2019-04" db="EMBL/GenBank/DDBJ databases">
        <title>Chromosome genome assembly for Takifugu flavidus.</title>
        <authorList>
            <person name="Xiao S."/>
        </authorList>
    </citation>
    <scope>NUCLEOTIDE SEQUENCE [LARGE SCALE GENOMIC DNA]</scope>
    <source>
        <strain evidence="2">HTHZ2018</strain>
        <tissue evidence="2">Muscle</tissue>
    </source>
</reference>
<comment type="caution">
    <text evidence="2">The sequence shown here is derived from an EMBL/GenBank/DDBJ whole genome shotgun (WGS) entry which is preliminary data.</text>
</comment>
<dbReference type="EMBL" id="RHFK02000018">
    <property type="protein sequence ID" value="TWW60016.1"/>
    <property type="molecule type" value="Genomic_DNA"/>
</dbReference>
<evidence type="ECO:0000313" key="3">
    <source>
        <dbReference type="Proteomes" id="UP000324091"/>
    </source>
</evidence>
<name>A0A5C6MY78_9TELE</name>
<organism evidence="2 3">
    <name type="scientific">Takifugu flavidus</name>
    <name type="common">sansaifugu</name>
    <dbReference type="NCBI Taxonomy" id="433684"/>
    <lineage>
        <taxon>Eukaryota</taxon>
        <taxon>Metazoa</taxon>
        <taxon>Chordata</taxon>
        <taxon>Craniata</taxon>
        <taxon>Vertebrata</taxon>
        <taxon>Euteleostomi</taxon>
        <taxon>Actinopterygii</taxon>
        <taxon>Neopterygii</taxon>
        <taxon>Teleostei</taxon>
        <taxon>Neoteleostei</taxon>
        <taxon>Acanthomorphata</taxon>
        <taxon>Eupercaria</taxon>
        <taxon>Tetraodontiformes</taxon>
        <taxon>Tetradontoidea</taxon>
        <taxon>Tetraodontidae</taxon>
        <taxon>Takifugu</taxon>
    </lineage>
</organism>